<evidence type="ECO:0000259" key="1">
    <source>
        <dbReference type="Pfam" id="PF20253"/>
    </source>
</evidence>
<dbReference type="AlphaFoldDB" id="A0A3M7M8A3"/>
<dbReference type="InterPro" id="IPR046539">
    <property type="entry name" value="DUF6604"/>
</dbReference>
<keyword evidence="3" id="KW-1185">Reference proteome</keyword>
<organism evidence="2 3">
    <name type="scientific">Pyrenophora seminiperda CCB06</name>
    <dbReference type="NCBI Taxonomy" id="1302712"/>
    <lineage>
        <taxon>Eukaryota</taxon>
        <taxon>Fungi</taxon>
        <taxon>Dikarya</taxon>
        <taxon>Ascomycota</taxon>
        <taxon>Pezizomycotina</taxon>
        <taxon>Dothideomycetes</taxon>
        <taxon>Pleosporomycetidae</taxon>
        <taxon>Pleosporales</taxon>
        <taxon>Pleosporineae</taxon>
        <taxon>Pleosporaceae</taxon>
        <taxon>Pyrenophora</taxon>
    </lineage>
</organism>
<dbReference type="Proteomes" id="UP000265663">
    <property type="component" value="Unassembled WGS sequence"/>
</dbReference>
<dbReference type="OrthoDB" id="5238236at2759"/>
<dbReference type="PANTHER" id="PTHR38795">
    <property type="entry name" value="DUF6604 DOMAIN-CONTAINING PROTEIN"/>
    <property type="match status" value="1"/>
</dbReference>
<reference evidence="2 3" key="1">
    <citation type="journal article" date="2014" name="PLoS ONE">
        <title>De novo Genome Assembly of the Fungal Plant Pathogen Pyrenophora semeniperda.</title>
        <authorList>
            <person name="Soliai M.M."/>
            <person name="Meyer S.E."/>
            <person name="Udall J.A."/>
            <person name="Elzinga D.E."/>
            <person name="Hermansen R.A."/>
            <person name="Bodily P.M."/>
            <person name="Hart A.A."/>
            <person name="Coleman C.E."/>
        </authorList>
    </citation>
    <scope>NUCLEOTIDE SEQUENCE [LARGE SCALE GENOMIC DNA]</scope>
    <source>
        <strain evidence="2 3">CCB06</strain>
        <tissue evidence="2">Mycelium</tissue>
    </source>
</reference>
<dbReference type="PANTHER" id="PTHR38795:SF1">
    <property type="entry name" value="DUF6604 DOMAIN-CONTAINING PROTEIN"/>
    <property type="match status" value="1"/>
</dbReference>
<gene>
    <name evidence="2" type="ORF">GMOD_00000727</name>
</gene>
<accession>A0A3M7M8A3</accession>
<protein>
    <submittedName>
        <fullName evidence="2">CFEM domain-containing</fullName>
    </submittedName>
</protein>
<evidence type="ECO:0000313" key="3">
    <source>
        <dbReference type="Proteomes" id="UP000265663"/>
    </source>
</evidence>
<feature type="domain" description="DUF6604" evidence="1">
    <location>
        <begin position="6"/>
        <end position="277"/>
    </location>
</feature>
<dbReference type="EMBL" id="KE747824">
    <property type="protein sequence ID" value="RMZ70610.1"/>
    <property type="molecule type" value="Genomic_DNA"/>
</dbReference>
<proteinExistence type="predicted"/>
<sequence>MGRYAQIKVHTNVAISWLIETACAHGNDVRTVSEQGLEAKPSTLSTANTKSGRLKGKARKAAKLQEQNVDNSVETTTYEVTTEEIIRQARYLQNLGASIVMSRNAWRAFKEAVRGRQQYAEKFAQEQPQHKGNAGHIYFLDILRRVADMLSGIVQVHKTSSDQTKMQEDISFEIFNLFEALSIDQADEPMDNLPSDGQVPEISTKPSTRYKPSIKYEEDVKLHCYCFRDDVLSITSWVSKMWARYCLQGCNVKDLWRVTLLSDLAIEIIFKLEDELMKKVKTRENITMYAPGLVDNWGLAHSSLAAFQDTGGEFWQFPTAINFLNISHSELEVSGSREAIAAYGILIQYLTELLVELEARETAWETINGRQGISKASLDGISHALLAVTRAASFNLSHAIVAQLLWDVVAACGLKVEEPYHQVIQLAENCTMQYDSNGVMHPYTSRPLQEEFAALLGWTVCWPGQLSRYVKLRAIDQGHPLAALSGFHRNLWKYFDFDVKEKGHIYDDLDHHPDPEQDSKALSEHAKEFIMPPEDTNFLRKLNPLMPGKLALNLSFLHTELGLNFATDFCPLFVMCHLYNTLRQLGYLDVPWEALDKVINLHVKSLFLGKVPTEDARVMLNRFLLAYGVSPHLVRLAGHNNIGGYENDSYRLMGKPTNKTPKFEWSPKMAIVADYLHDREPMRGTLLRLEKEMAAQDSKVSGHSHTKSLLDSDCVAFLEHIHDDVAHFQQYFETDYYDLVRICGGLLSSYVPRDIQTQIQGSWSVNANECLVFTIMTELSQFSRPVRLGVPAEKHPLATHVAGFLKEYIQGSLDPNELRKRFDDSVSMATNE</sequence>
<evidence type="ECO:0000313" key="2">
    <source>
        <dbReference type="EMBL" id="RMZ70610.1"/>
    </source>
</evidence>
<dbReference type="Pfam" id="PF20253">
    <property type="entry name" value="DUF6604"/>
    <property type="match status" value="1"/>
</dbReference>
<name>A0A3M7M8A3_9PLEO</name>